<evidence type="ECO:0000259" key="1">
    <source>
        <dbReference type="PROSITE" id="PS51186"/>
    </source>
</evidence>
<dbReference type="GO" id="GO:0016747">
    <property type="term" value="F:acyltransferase activity, transferring groups other than amino-acyl groups"/>
    <property type="evidence" value="ECO:0007669"/>
    <property type="project" value="InterPro"/>
</dbReference>
<dbReference type="SUPFAM" id="SSF55729">
    <property type="entry name" value="Acyl-CoA N-acyltransferases (Nat)"/>
    <property type="match status" value="1"/>
</dbReference>
<dbReference type="Gene3D" id="3.40.630.30">
    <property type="match status" value="1"/>
</dbReference>
<keyword evidence="3" id="KW-1185">Reference proteome</keyword>
<evidence type="ECO:0000313" key="3">
    <source>
        <dbReference type="Proteomes" id="UP000658382"/>
    </source>
</evidence>
<name>A0A917Q1Q1_9BACI</name>
<dbReference type="Proteomes" id="UP000658382">
    <property type="component" value="Unassembled WGS sequence"/>
</dbReference>
<evidence type="ECO:0000313" key="2">
    <source>
        <dbReference type="EMBL" id="GGK06104.1"/>
    </source>
</evidence>
<organism evidence="2 3">
    <name type="scientific">Lentibacillus kapialis</name>
    <dbReference type="NCBI Taxonomy" id="340214"/>
    <lineage>
        <taxon>Bacteria</taxon>
        <taxon>Bacillati</taxon>
        <taxon>Bacillota</taxon>
        <taxon>Bacilli</taxon>
        <taxon>Bacillales</taxon>
        <taxon>Bacillaceae</taxon>
        <taxon>Lentibacillus</taxon>
    </lineage>
</organism>
<sequence length="157" mass="17928">MNYIFNKMTQEQAESIALNWHYDGEYSFYDLAADEEDLAEFLSPQERGDKYYIVNKGNEVIGFYNFNHKGYSVDIGLGMKPELTGKGLGLDFLQAGLDFAISTYNPNEITLSVATFNERAIKVYKKAGFESVSTFMQDTNGSRFEFVKMRYECTESS</sequence>
<dbReference type="PROSITE" id="PS51186">
    <property type="entry name" value="GNAT"/>
    <property type="match status" value="1"/>
</dbReference>
<comment type="caution">
    <text evidence="2">The sequence shown here is derived from an EMBL/GenBank/DDBJ whole genome shotgun (WGS) entry which is preliminary data.</text>
</comment>
<accession>A0A917Q1Q1</accession>
<dbReference type="RefSeq" id="WP_188633994.1">
    <property type="nucleotide sequence ID" value="NZ_BMNQ01000065.1"/>
</dbReference>
<reference evidence="2" key="1">
    <citation type="journal article" date="2014" name="Int. J. Syst. Evol. Microbiol.">
        <title>Complete genome sequence of Corynebacterium casei LMG S-19264T (=DSM 44701T), isolated from a smear-ripened cheese.</title>
        <authorList>
            <consortium name="US DOE Joint Genome Institute (JGI-PGF)"/>
            <person name="Walter F."/>
            <person name="Albersmeier A."/>
            <person name="Kalinowski J."/>
            <person name="Ruckert C."/>
        </authorList>
    </citation>
    <scope>NUCLEOTIDE SEQUENCE</scope>
    <source>
        <strain evidence="2">JCM 12580</strain>
    </source>
</reference>
<proteinExistence type="predicted"/>
<dbReference type="PANTHER" id="PTHR43415">
    <property type="entry name" value="SPERMIDINE N(1)-ACETYLTRANSFERASE"/>
    <property type="match status" value="1"/>
</dbReference>
<protein>
    <submittedName>
        <fullName evidence="2">N-acetyltransferase</fullName>
    </submittedName>
</protein>
<dbReference type="AlphaFoldDB" id="A0A917Q1Q1"/>
<dbReference type="InterPro" id="IPR000182">
    <property type="entry name" value="GNAT_dom"/>
</dbReference>
<dbReference type="Pfam" id="PF13302">
    <property type="entry name" value="Acetyltransf_3"/>
    <property type="match status" value="1"/>
</dbReference>
<feature type="domain" description="N-acetyltransferase" evidence="1">
    <location>
        <begin position="3"/>
        <end position="154"/>
    </location>
</feature>
<dbReference type="EMBL" id="BMNQ01000065">
    <property type="protein sequence ID" value="GGK06104.1"/>
    <property type="molecule type" value="Genomic_DNA"/>
</dbReference>
<reference evidence="2" key="2">
    <citation type="submission" date="2020-09" db="EMBL/GenBank/DDBJ databases">
        <authorList>
            <person name="Sun Q."/>
            <person name="Ohkuma M."/>
        </authorList>
    </citation>
    <scope>NUCLEOTIDE SEQUENCE</scope>
    <source>
        <strain evidence="2">JCM 12580</strain>
    </source>
</reference>
<dbReference type="InterPro" id="IPR016181">
    <property type="entry name" value="Acyl_CoA_acyltransferase"/>
</dbReference>
<gene>
    <name evidence="2" type="ORF">GCM10007063_30730</name>
</gene>
<dbReference type="PANTHER" id="PTHR43415:SF3">
    <property type="entry name" value="GNAT-FAMILY ACETYLTRANSFERASE"/>
    <property type="match status" value="1"/>
</dbReference>